<proteinExistence type="inferred from homology"/>
<comment type="similarity">
    <text evidence="3">Belongs to the major facilitator superfamily. TCR/Tet family.</text>
</comment>
<keyword evidence="4" id="KW-0813">Transport</keyword>
<feature type="transmembrane region" description="Helical" evidence="9">
    <location>
        <begin position="39"/>
        <end position="64"/>
    </location>
</feature>
<comment type="subcellular location">
    <subcellularLocation>
        <location evidence="2">Cell membrane</location>
        <topology evidence="2">Multi-pass membrane protein</topology>
    </subcellularLocation>
</comment>
<keyword evidence="6 9" id="KW-0812">Transmembrane</keyword>
<evidence type="ECO:0000256" key="3">
    <source>
        <dbReference type="ARBA" id="ARBA00007520"/>
    </source>
</evidence>
<evidence type="ECO:0000256" key="4">
    <source>
        <dbReference type="ARBA" id="ARBA00022448"/>
    </source>
</evidence>
<feature type="transmembrane region" description="Helical" evidence="9">
    <location>
        <begin position="12"/>
        <end position="33"/>
    </location>
</feature>
<evidence type="ECO:0000256" key="2">
    <source>
        <dbReference type="ARBA" id="ARBA00004651"/>
    </source>
</evidence>
<dbReference type="InterPro" id="IPR036259">
    <property type="entry name" value="MFS_trans_sf"/>
</dbReference>
<evidence type="ECO:0000313" key="11">
    <source>
        <dbReference type="EMBL" id="CAA9555000.1"/>
    </source>
</evidence>
<evidence type="ECO:0000256" key="8">
    <source>
        <dbReference type="ARBA" id="ARBA00023136"/>
    </source>
</evidence>
<name>A0A6J4UPZ3_9BACT</name>
<evidence type="ECO:0000256" key="5">
    <source>
        <dbReference type="ARBA" id="ARBA00022475"/>
    </source>
</evidence>
<comment type="function">
    <text evidence="1">Resistance to tetracycline by an active tetracycline efflux. This is an energy-dependent process that decreases the accumulation of the antibiotic in whole cells. This protein functions as a metal-tetracycline/H(+) antiporter.</text>
</comment>
<dbReference type="CDD" id="cd17325">
    <property type="entry name" value="MFS_MdtG_SLC18_like"/>
    <property type="match status" value="1"/>
</dbReference>
<protein>
    <submittedName>
        <fullName evidence="11">Uncharacterized MFS-type transporter</fullName>
    </submittedName>
</protein>
<dbReference type="GO" id="GO:0005886">
    <property type="term" value="C:plasma membrane"/>
    <property type="evidence" value="ECO:0007669"/>
    <property type="project" value="UniProtKB-SubCell"/>
</dbReference>
<dbReference type="SUPFAM" id="SSF103473">
    <property type="entry name" value="MFS general substrate transporter"/>
    <property type="match status" value="1"/>
</dbReference>
<keyword evidence="8 9" id="KW-0472">Membrane</keyword>
<accession>A0A6J4UPZ3</accession>
<evidence type="ECO:0000256" key="9">
    <source>
        <dbReference type="SAM" id="Phobius"/>
    </source>
</evidence>
<dbReference type="InterPro" id="IPR020846">
    <property type="entry name" value="MFS_dom"/>
</dbReference>
<keyword evidence="5" id="KW-1003">Cell membrane</keyword>
<evidence type="ECO:0000256" key="6">
    <source>
        <dbReference type="ARBA" id="ARBA00022692"/>
    </source>
</evidence>
<dbReference type="PRINTS" id="PR01035">
    <property type="entry name" value="TCRTETA"/>
</dbReference>
<dbReference type="PROSITE" id="PS50850">
    <property type="entry name" value="MFS"/>
    <property type="match status" value="1"/>
</dbReference>
<dbReference type="PROSITE" id="PS00216">
    <property type="entry name" value="SUGAR_TRANSPORT_1"/>
    <property type="match status" value="1"/>
</dbReference>
<dbReference type="Pfam" id="PF07690">
    <property type="entry name" value="MFS_1"/>
    <property type="match status" value="2"/>
</dbReference>
<keyword evidence="7 9" id="KW-1133">Transmembrane helix</keyword>
<dbReference type="InterPro" id="IPR050171">
    <property type="entry name" value="MFS_Transporters"/>
</dbReference>
<organism evidence="11">
    <name type="scientific">uncultured Thermomicrobiales bacterium</name>
    <dbReference type="NCBI Taxonomy" id="1645740"/>
    <lineage>
        <taxon>Bacteria</taxon>
        <taxon>Pseudomonadati</taxon>
        <taxon>Thermomicrobiota</taxon>
        <taxon>Thermomicrobia</taxon>
        <taxon>Thermomicrobiales</taxon>
        <taxon>environmental samples</taxon>
    </lineage>
</organism>
<dbReference type="EMBL" id="CADCWN010000045">
    <property type="protein sequence ID" value="CAA9555000.1"/>
    <property type="molecule type" value="Genomic_DNA"/>
</dbReference>
<dbReference type="InterPro" id="IPR005829">
    <property type="entry name" value="Sugar_transporter_CS"/>
</dbReference>
<evidence type="ECO:0000259" key="10">
    <source>
        <dbReference type="PROSITE" id="PS50850"/>
    </source>
</evidence>
<feature type="transmembrane region" description="Helical" evidence="9">
    <location>
        <begin position="142"/>
        <end position="165"/>
    </location>
</feature>
<feature type="transmembrane region" description="Helical" evidence="9">
    <location>
        <begin position="284"/>
        <end position="302"/>
    </location>
</feature>
<evidence type="ECO:0000256" key="1">
    <source>
        <dbReference type="ARBA" id="ARBA00003279"/>
    </source>
</evidence>
<feature type="transmembrane region" description="Helical" evidence="9">
    <location>
        <begin position="309"/>
        <end position="330"/>
    </location>
</feature>
<dbReference type="GO" id="GO:0022857">
    <property type="term" value="F:transmembrane transporter activity"/>
    <property type="evidence" value="ECO:0007669"/>
    <property type="project" value="InterPro"/>
</dbReference>
<reference evidence="11" key="1">
    <citation type="submission" date="2020-02" db="EMBL/GenBank/DDBJ databases">
        <authorList>
            <person name="Meier V. D."/>
        </authorList>
    </citation>
    <scope>NUCLEOTIDE SEQUENCE</scope>
    <source>
        <strain evidence="11">AVDCRST_MAG18</strain>
    </source>
</reference>
<sequence length="407" mass="41381">MSQKGREAAARGGAMLMPVYVPTALLAFGQGLLVPTLPYYANGLGASVALIGFVVAAAGIGTLVADVPAGALLGRVGRRPAMLLGAGLVALSTFTASFFPSIVALILLRLLAGVGTALWGLSRHAYITDVVTPSQRGRSLSVFGGINRAGSLLAPVFGGVIGTAFGLGTVFAVSGLMAALTAIIAFLYVPETGQRTAVAGGHKVRWGLVAQLMRTHWRDLSAAGVAQIFAQMIRAGRQLLIPLYGLSLGLDPAVTGSIISFAALLDVAMFFPAGFMMDRFGRKVAAVPSFTVMAIGMLIVAWSYDFRSLLLGAAIIGFGNGLGSGTMMTLGADLAPPGAVGEFLGFWRLIGDTGQSGGPLVVGAVAGAFGLFATALLLSGVGAASALTLAFLVRETRAAPVPATQGD</sequence>
<dbReference type="InterPro" id="IPR011701">
    <property type="entry name" value="MFS"/>
</dbReference>
<feature type="transmembrane region" description="Helical" evidence="9">
    <location>
        <begin position="102"/>
        <end position="121"/>
    </location>
</feature>
<dbReference type="PANTHER" id="PTHR23517:SF3">
    <property type="entry name" value="INTEGRAL MEMBRANE TRANSPORT PROTEIN"/>
    <property type="match status" value="1"/>
</dbReference>
<dbReference type="AlphaFoldDB" id="A0A6J4UPZ3"/>
<feature type="transmembrane region" description="Helical" evidence="9">
    <location>
        <begin position="239"/>
        <end position="264"/>
    </location>
</feature>
<evidence type="ECO:0000256" key="7">
    <source>
        <dbReference type="ARBA" id="ARBA00022989"/>
    </source>
</evidence>
<dbReference type="Gene3D" id="1.20.1250.20">
    <property type="entry name" value="MFS general substrate transporter like domains"/>
    <property type="match status" value="2"/>
</dbReference>
<dbReference type="PANTHER" id="PTHR23517">
    <property type="entry name" value="RESISTANCE PROTEIN MDTM, PUTATIVE-RELATED-RELATED"/>
    <property type="match status" value="1"/>
</dbReference>
<gene>
    <name evidence="11" type="ORF">AVDCRST_MAG18-611</name>
</gene>
<dbReference type="InterPro" id="IPR001958">
    <property type="entry name" value="Tet-R_TetA/multi-R_MdtG-like"/>
</dbReference>
<feature type="transmembrane region" description="Helical" evidence="9">
    <location>
        <begin position="360"/>
        <end position="393"/>
    </location>
</feature>
<feature type="transmembrane region" description="Helical" evidence="9">
    <location>
        <begin position="76"/>
        <end position="96"/>
    </location>
</feature>
<feature type="domain" description="Major facilitator superfamily (MFS) profile" evidence="10">
    <location>
        <begin position="15"/>
        <end position="397"/>
    </location>
</feature>
<feature type="transmembrane region" description="Helical" evidence="9">
    <location>
        <begin position="171"/>
        <end position="189"/>
    </location>
</feature>